<dbReference type="InterPro" id="IPR013589">
    <property type="entry name" value="Bac_transglu_N"/>
</dbReference>
<gene>
    <name evidence="3" type="ORF">Pan181_35070</name>
</gene>
<evidence type="ECO:0000256" key="1">
    <source>
        <dbReference type="SAM" id="MobiDB-lite"/>
    </source>
</evidence>
<dbReference type="Pfam" id="PF09899">
    <property type="entry name" value="DUF2126"/>
    <property type="match status" value="1"/>
</dbReference>
<evidence type="ECO:0000313" key="3">
    <source>
        <dbReference type="EMBL" id="QDU57292.1"/>
    </source>
</evidence>
<dbReference type="SMART" id="SM00460">
    <property type="entry name" value="TGc"/>
    <property type="match status" value="1"/>
</dbReference>
<dbReference type="PANTHER" id="PTHR33490">
    <property type="entry name" value="BLR5614 PROTEIN-RELATED"/>
    <property type="match status" value="1"/>
</dbReference>
<sequence length="1156" mass="130703">MSIRVALNHKTVYHYDRRINLGPQVIRLRPAVHSRTPIESYSLKVTPEDHFLNWQQDPFGNYLARCVFPNSVEELSIEIDLVANLASINPFDFFLEPDAEKYPFEYPTEVLGDLKPYFNQGPAGAKFHELLASIDRTPRKTIDFLVELNQRLQNDIDYLVRMEPGVQTPEETLTLGSGSCRDSAWLLAQTLRHLGFATRFVSGYLIQLVADLKPLEGPEGPEADFTDLHAWTEVYLPGAGWVGLDPTSGLLTGEGHIPLACTPHPTSAAPITGALGKCEVTFDFDMSIKRIHEDPRVTKPYTEEQWQKIEALGHEVDRHLHDADVRLTMGGEPTFVSIDDMDGDEWQTAAVGPTKEKLAGEMLLRLRNRFGSQGLLHHGQGKWYPGESLPRWAMHCYWRVDGEPIWKNQELFARTDTDYGHTFDDAQLFARTLAERLSVNVEHAVPGYEDAMYYAWRERRLPANVDLRDSKLEEIEERERFARVYEQGLTTPVGMVLPLQYCWWDPTPAWRSGEWVVRSADMFLIPGDSPMGFRLPLQSLMYEDEKEYPTKYFEADPMVARPALPKHTEFAESTWRGNSTVLSRFPQQAARRQTPVQQYAGVGARGGAAGGGAGRHGEGNGSGQPHDWQNNPSSSTPDESLVYRADIRYDDPDNVVRTALCVEPRKGRLHVFMPPIDRIEVFLELITAIEDTSEKLEMPVVLEGYLPPHDARIQHIKVTPDPGVIEVNVHPANDWTELVDITTGVYEDARQTRLGTEKFDLDGSHTGTGGGNHVVLGGPTPADSPWLRRPDLLKSFVAFWHNHPSLSYLFSGKFIGPTSQAPRVDETRSDAIYELNIAFEQVKSGETMPPWMVDRVFRHLLVDGTGNTHRSEFCIDKLFSPDSTSGRLGLVEFRAFEMPPHARMSLTQQLLIRALVARFWEKPYTHEMVSWNTTIHDRWMLPHFIWQDFCDVIDEMNQAGFPIESDWFDSHLEFRYPYIGSFTQRGVDIEIRRAMEPWYVLGEEPGGGYTARYVDSSVERIQVKVQGLTDPRYILTCNGRTVPLHPTGTEGEAIAGVRFRAWQPPSCLHPTLGVDGPLVFDLYDEWLGRSIGGCQYHVGHPGGLNPATFPVNALEAESRRATRFFAFGHTPGPATIKPSSPSREFPLTLDLRRGRN</sequence>
<dbReference type="AlphaFoldDB" id="A0A518ARE6"/>
<dbReference type="InterPro" id="IPR038765">
    <property type="entry name" value="Papain-like_cys_pep_sf"/>
</dbReference>
<dbReference type="EMBL" id="CP036278">
    <property type="protein sequence ID" value="QDU57292.1"/>
    <property type="molecule type" value="Genomic_DNA"/>
</dbReference>
<organism evidence="3 4">
    <name type="scientific">Aeoliella mucimassa</name>
    <dbReference type="NCBI Taxonomy" id="2527972"/>
    <lineage>
        <taxon>Bacteria</taxon>
        <taxon>Pseudomonadati</taxon>
        <taxon>Planctomycetota</taxon>
        <taxon>Planctomycetia</taxon>
        <taxon>Pirellulales</taxon>
        <taxon>Lacipirellulaceae</taxon>
        <taxon>Aeoliella</taxon>
    </lineage>
</organism>
<keyword evidence="4" id="KW-1185">Reference proteome</keyword>
<feature type="domain" description="Transglutaminase-like" evidence="2">
    <location>
        <begin position="172"/>
        <end position="248"/>
    </location>
</feature>
<dbReference type="PANTHER" id="PTHR33490:SF1">
    <property type="entry name" value="SLL1233 PROTEIN"/>
    <property type="match status" value="1"/>
</dbReference>
<proteinExistence type="predicted"/>
<dbReference type="Proteomes" id="UP000315750">
    <property type="component" value="Chromosome"/>
</dbReference>
<dbReference type="InterPro" id="IPR002931">
    <property type="entry name" value="Transglutaminase-like"/>
</dbReference>
<evidence type="ECO:0000313" key="4">
    <source>
        <dbReference type="Proteomes" id="UP000315750"/>
    </source>
</evidence>
<feature type="region of interest" description="Disordered" evidence="1">
    <location>
        <begin position="602"/>
        <end position="639"/>
    </location>
</feature>
<feature type="compositionally biased region" description="Gly residues" evidence="1">
    <location>
        <begin position="603"/>
        <end position="622"/>
    </location>
</feature>
<evidence type="ECO:0000259" key="2">
    <source>
        <dbReference type="SMART" id="SM00460"/>
    </source>
</evidence>
<dbReference type="Pfam" id="PF01841">
    <property type="entry name" value="Transglut_core"/>
    <property type="match status" value="1"/>
</dbReference>
<dbReference type="RefSeq" id="WP_145248368.1">
    <property type="nucleotide sequence ID" value="NZ_CP036278.1"/>
</dbReference>
<feature type="compositionally biased region" description="Polar residues" evidence="1">
    <location>
        <begin position="627"/>
        <end position="638"/>
    </location>
</feature>
<name>A0A518ARE6_9BACT</name>
<dbReference type="SUPFAM" id="SSF54001">
    <property type="entry name" value="Cysteine proteinases"/>
    <property type="match status" value="1"/>
</dbReference>
<dbReference type="InterPro" id="IPR018667">
    <property type="entry name" value="DUF2126"/>
</dbReference>
<reference evidence="3 4" key="1">
    <citation type="submission" date="2019-02" db="EMBL/GenBank/DDBJ databases">
        <title>Deep-cultivation of Planctomycetes and their phenomic and genomic characterization uncovers novel biology.</title>
        <authorList>
            <person name="Wiegand S."/>
            <person name="Jogler M."/>
            <person name="Boedeker C."/>
            <person name="Pinto D."/>
            <person name="Vollmers J."/>
            <person name="Rivas-Marin E."/>
            <person name="Kohn T."/>
            <person name="Peeters S.H."/>
            <person name="Heuer A."/>
            <person name="Rast P."/>
            <person name="Oberbeckmann S."/>
            <person name="Bunk B."/>
            <person name="Jeske O."/>
            <person name="Meyerdierks A."/>
            <person name="Storesund J.E."/>
            <person name="Kallscheuer N."/>
            <person name="Luecker S."/>
            <person name="Lage O.M."/>
            <person name="Pohl T."/>
            <person name="Merkel B.J."/>
            <person name="Hornburger P."/>
            <person name="Mueller R.-W."/>
            <person name="Bruemmer F."/>
            <person name="Labrenz M."/>
            <person name="Spormann A.M."/>
            <person name="Op den Camp H."/>
            <person name="Overmann J."/>
            <person name="Amann R."/>
            <person name="Jetten M.S.M."/>
            <person name="Mascher T."/>
            <person name="Medema M.H."/>
            <person name="Devos D.P."/>
            <person name="Kaster A.-K."/>
            <person name="Ovreas L."/>
            <person name="Rohde M."/>
            <person name="Galperin M.Y."/>
            <person name="Jogler C."/>
        </authorList>
    </citation>
    <scope>NUCLEOTIDE SEQUENCE [LARGE SCALE GENOMIC DNA]</scope>
    <source>
        <strain evidence="3 4">Pan181</strain>
    </source>
</reference>
<dbReference type="Gene3D" id="3.10.620.30">
    <property type="match status" value="1"/>
</dbReference>
<protein>
    <recommendedName>
        <fullName evidence="2">Transglutaminase-like domain-containing protein</fullName>
    </recommendedName>
</protein>
<dbReference type="Pfam" id="PF08379">
    <property type="entry name" value="Bact_transglu_N"/>
    <property type="match status" value="1"/>
</dbReference>
<accession>A0A518ARE6</accession>
<dbReference type="KEGG" id="amuc:Pan181_35070"/>
<dbReference type="OrthoDB" id="9804872at2"/>